<dbReference type="InterPro" id="IPR029063">
    <property type="entry name" value="SAM-dependent_MTases_sf"/>
</dbReference>
<sequence>MHDLRERYQRVPYEDFVSPLTDPGLSGTIARLYGIPAVSADGCRILELGCGAGLNLSAIAARHPSSHCIGMDLVPERISEGRQRAARAGLTNIELLQADLADFNWPGERFDRIIVWGLFSWVPDALKARIFEIVAACLAPGGVACICFLTYPGCKLNEGLRDLMTLQSGDGLPQERLATARAALTTLAEAGAMGARHHSSIQAWRQQAQELLGKSDALLFHDELGSDYDPCYLLQFVDWAAEHGLAHLADADTPGGAEHLLPPDMAARVAAWSDDPLARDQFADYLTHRTLRTALLVRAEDAVTAAFTPAAVRELSLGSLLQPLADAAGFHHPRGEDIAVADADVATLLRAASAGQGLRRPMGEWLAAADDAWPRVGATLFGLFARKLVSLSQTTDTAQPPKRPALHAFNRLLLAERAMLVSGHHQPMPLPAAEVAFLRRLDGSLLRDELLACAEAQRLGGERSQQLLDVLWRQGSLLTG</sequence>
<keyword evidence="4" id="KW-1185">Reference proteome</keyword>
<keyword evidence="3" id="KW-0489">Methyltransferase</keyword>
<organism evidence="3 4">
    <name type="scientific">Pelomonas parva</name>
    <dbReference type="NCBI Taxonomy" id="3299032"/>
    <lineage>
        <taxon>Bacteria</taxon>
        <taxon>Pseudomonadati</taxon>
        <taxon>Pseudomonadota</taxon>
        <taxon>Betaproteobacteria</taxon>
        <taxon>Burkholderiales</taxon>
        <taxon>Sphaerotilaceae</taxon>
        <taxon>Roseateles</taxon>
    </lineage>
</organism>
<dbReference type="Gene3D" id="3.40.50.150">
    <property type="entry name" value="Vaccinia Virus protein VP39"/>
    <property type="match status" value="1"/>
</dbReference>
<comment type="caution">
    <text evidence="3">The sequence shown here is derived from an EMBL/GenBank/DDBJ whole genome shotgun (WGS) entry which is preliminary data.</text>
</comment>
<gene>
    <name evidence="3" type="ORF">ACG00Y_15185</name>
</gene>
<proteinExistence type="predicted"/>
<evidence type="ECO:0000259" key="2">
    <source>
        <dbReference type="Pfam" id="PF13649"/>
    </source>
</evidence>
<dbReference type="InterPro" id="IPR050723">
    <property type="entry name" value="CFA/CMAS"/>
</dbReference>
<dbReference type="PANTHER" id="PTHR43667:SF2">
    <property type="entry name" value="FATTY ACID C-METHYL TRANSFERASE"/>
    <property type="match status" value="1"/>
</dbReference>
<reference evidence="3 4" key="1">
    <citation type="submission" date="2024-08" db="EMBL/GenBank/DDBJ databases">
        <authorList>
            <person name="Lu H."/>
        </authorList>
    </citation>
    <scope>NUCLEOTIDE SEQUENCE [LARGE SCALE GENOMIC DNA]</scope>
    <source>
        <strain evidence="3 4">LYH14W</strain>
    </source>
</reference>
<dbReference type="SUPFAM" id="SSF53335">
    <property type="entry name" value="S-adenosyl-L-methionine-dependent methyltransferases"/>
    <property type="match status" value="1"/>
</dbReference>
<keyword evidence="3" id="KW-0808">Transferase</keyword>
<dbReference type="EMBL" id="JBIGHV010000005">
    <property type="protein sequence ID" value="MFG6431272.1"/>
    <property type="molecule type" value="Genomic_DNA"/>
</dbReference>
<feature type="domain" description="Methyltransferase regulatory" evidence="1">
    <location>
        <begin position="216"/>
        <end position="298"/>
    </location>
</feature>
<dbReference type="Pfam" id="PF10119">
    <property type="entry name" value="MethyTransf_Reg"/>
    <property type="match status" value="1"/>
</dbReference>
<feature type="domain" description="Methyltransferase" evidence="2">
    <location>
        <begin position="45"/>
        <end position="142"/>
    </location>
</feature>
<dbReference type="CDD" id="cd02440">
    <property type="entry name" value="AdoMet_MTases"/>
    <property type="match status" value="1"/>
</dbReference>
<name>A0ABW7F3Q3_9BURK</name>
<protein>
    <submittedName>
        <fullName evidence="3">Methyltransferase domain-containing protein</fullName>
    </submittedName>
</protein>
<evidence type="ECO:0000313" key="3">
    <source>
        <dbReference type="EMBL" id="MFG6431272.1"/>
    </source>
</evidence>
<dbReference type="PANTHER" id="PTHR43667">
    <property type="entry name" value="CYCLOPROPANE-FATTY-ACYL-PHOSPHOLIPID SYNTHASE"/>
    <property type="match status" value="1"/>
</dbReference>
<evidence type="ECO:0000313" key="4">
    <source>
        <dbReference type="Proteomes" id="UP001606210"/>
    </source>
</evidence>
<evidence type="ECO:0000259" key="1">
    <source>
        <dbReference type="Pfam" id="PF10119"/>
    </source>
</evidence>
<dbReference type="GO" id="GO:0032259">
    <property type="term" value="P:methylation"/>
    <property type="evidence" value="ECO:0007669"/>
    <property type="project" value="UniProtKB-KW"/>
</dbReference>
<dbReference type="InterPro" id="IPR018773">
    <property type="entry name" value="MeTrfase_reg_dom_prd"/>
</dbReference>
<accession>A0ABW7F3Q3</accession>
<dbReference type="Pfam" id="PF13649">
    <property type="entry name" value="Methyltransf_25"/>
    <property type="match status" value="1"/>
</dbReference>
<dbReference type="InterPro" id="IPR041698">
    <property type="entry name" value="Methyltransf_25"/>
</dbReference>
<dbReference type="GO" id="GO:0008168">
    <property type="term" value="F:methyltransferase activity"/>
    <property type="evidence" value="ECO:0007669"/>
    <property type="project" value="UniProtKB-KW"/>
</dbReference>
<dbReference type="Proteomes" id="UP001606210">
    <property type="component" value="Unassembled WGS sequence"/>
</dbReference>
<dbReference type="RefSeq" id="WP_394480210.1">
    <property type="nucleotide sequence ID" value="NZ_JBIGHV010000005.1"/>
</dbReference>